<evidence type="ECO:0000256" key="2">
    <source>
        <dbReference type="ARBA" id="ARBA00022989"/>
    </source>
</evidence>
<feature type="transmembrane region" description="Helical" evidence="4">
    <location>
        <begin position="115"/>
        <end position="135"/>
    </location>
</feature>
<dbReference type="EMBL" id="SJDT01000012">
    <property type="protein sequence ID" value="TBW20719.1"/>
    <property type="molecule type" value="Genomic_DNA"/>
</dbReference>
<dbReference type="OrthoDB" id="3260785at2"/>
<keyword evidence="6" id="KW-1185">Reference proteome</keyword>
<evidence type="ECO:0000256" key="1">
    <source>
        <dbReference type="ARBA" id="ARBA00022692"/>
    </source>
</evidence>
<dbReference type="Proteomes" id="UP000293036">
    <property type="component" value="Unassembled WGS sequence"/>
</dbReference>
<name>A0A4Q9UYK0_9ACTO</name>
<protein>
    <recommendedName>
        <fullName evidence="7">Conjugal transfer protein TrbL</fullName>
    </recommendedName>
</protein>
<accession>A0A4Q9UYK0</accession>
<dbReference type="Pfam" id="PF04610">
    <property type="entry name" value="TrbL"/>
    <property type="match status" value="1"/>
</dbReference>
<evidence type="ECO:0000313" key="6">
    <source>
        <dbReference type="Proteomes" id="UP000293036"/>
    </source>
</evidence>
<reference evidence="5 6" key="1">
    <citation type="submission" date="2019-02" db="EMBL/GenBank/DDBJ databases">
        <title>Arcanobacterium bovis sp. nov., isolated from the milk of a cow with mastitis.</title>
        <authorList>
            <person name="Sammra O."/>
            <person name="Foster G."/>
            <person name="Hassan A."/>
            <person name="Alssahen M."/>
            <person name="Laemmler C."/>
            <person name="Borowiak M."/>
            <person name="Malorny B."/>
            <person name="Abdulmawjood A."/>
        </authorList>
    </citation>
    <scope>NUCLEOTIDE SEQUENCE [LARGE SCALE GENOMIC DNA]</scope>
    <source>
        <strain evidence="5 6">C605018/01/1</strain>
    </source>
</reference>
<evidence type="ECO:0000313" key="5">
    <source>
        <dbReference type="EMBL" id="TBW20719.1"/>
    </source>
</evidence>
<organism evidence="5 6">
    <name type="scientific">Arcanobacterium bovis</name>
    <dbReference type="NCBI Taxonomy" id="2529275"/>
    <lineage>
        <taxon>Bacteria</taxon>
        <taxon>Bacillati</taxon>
        <taxon>Actinomycetota</taxon>
        <taxon>Actinomycetes</taxon>
        <taxon>Actinomycetales</taxon>
        <taxon>Actinomycetaceae</taxon>
        <taxon>Arcanobacterium</taxon>
    </lineage>
</organism>
<evidence type="ECO:0008006" key="7">
    <source>
        <dbReference type="Google" id="ProtNLM"/>
    </source>
</evidence>
<sequence length="186" mass="20049">MQHIDLILSVMNAIGEEIIKGIITIAPQTANPQVRELPPDVQSAIQDMNTAGAFLCVIVLFVPWLISLAGSVLVSILVFVRFAELYILTAASTLPVAFLGHEETKSIAVGYLRKYGSVVLHGVAIILCLAIYSFFQIDSMQPLTLDGQNITATLIKSIPQLVIAPIFFIFLILSSGRIAKALVGEG</sequence>
<dbReference type="AlphaFoldDB" id="A0A4Q9UYK0"/>
<comment type="caution">
    <text evidence="5">The sequence shown here is derived from an EMBL/GenBank/DDBJ whole genome shotgun (WGS) entry which is preliminary data.</text>
</comment>
<feature type="transmembrane region" description="Helical" evidence="4">
    <location>
        <begin position="155"/>
        <end position="173"/>
    </location>
</feature>
<dbReference type="GO" id="GO:0030255">
    <property type="term" value="P:protein secretion by the type IV secretion system"/>
    <property type="evidence" value="ECO:0007669"/>
    <property type="project" value="InterPro"/>
</dbReference>
<keyword evidence="3 4" id="KW-0472">Membrane</keyword>
<feature type="transmembrane region" description="Helical" evidence="4">
    <location>
        <begin position="53"/>
        <end position="79"/>
    </location>
</feature>
<evidence type="ECO:0000256" key="4">
    <source>
        <dbReference type="SAM" id="Phobius"/>
    </source>
</evidence>
<keyword evidence="1 4" id="KW-0812">Transmembrane</keyword>
<proteinExistence type="predicted"/>
<dbReference type="InterPro" id="IPR007688">
    <property type="entry name" value="Conjugal_tfr_TrbL/VirB6"/>
</dbReference>
<evidence type="ECO:0000256" key="3">
    <source>
        <dbReference type="ARBA" id="ARBA00023136"/>
    </source>
</evidence>
<gene>
    <name evidence="5" type="ORF">EZJ44_08490</name>
</gene>
<keyword evidence="2 4" id="KW-1133">Transmembrane helix</keyword>